<dbReference type="SMART" id="SM01019">
    <property type="entry name" value="B3"/>
    <property type="match status" value="1"/>
</dbReference>
<dbReference type="InterPro" id="IPR044837">
    <property type="entry name" value="REM16-like"/>
</dbReference>
<feature type="compositionally biased region" description="Polar residues" evidence="6">
    <location>
        <begin position="122"/>
        <end position="135"/>
    </location>
</feature>
<comment type="subcellular location">
    <subcellularLocation>
        <location evidence="1">Nucleus</location>
    </subcellularLocation>
</comment>
<evidence type="ECO:0000256" key="1">
    <source>
        <dbReference type="ARBA" id="ARBA00004123"/>
    </source>
</evidence>
<comment type="caution">
    <text evidence="8">The sequence shown here is derived from an EMBL/GenBank/DDBJ whole genome shotgun (WGS) entry which is preliminary data.</text>
</comment>
<keyword evidence="2" id="KW-0805">Transcription regulation</keyword>
<dbReference type="CDD" id="cd10017">
    <property type="entry name" value="B3_DNA"/>
    <property type="match status" value="2"/>
</dbReference>
<feature type="domain" description="TF-B3" evidence="7">
    <location>
        <begin position="251"/>
        <end position="346"/>
    </location>
</feature>
<evidence type="ECO:0000313" key="9">
    <source>
        <dbReference type="Proteomes" id="UP000288805"/>
    </source>
</evidence>
<dbReference type="Proteomes" id="UP000288805">
    <property type="component" value="Unassembled WGS sequence"/>
</dbReference>
<dbReference type="SUPFAM" id="SSF101936">
    <property type="entry name" value="DNA-binding pseudobarrel domain"/>
    <property type="match status" value="2"/>
</dbReference>
<protein>
    <submittedName>
        <fullName evidence="8">B3 domain-containing protein REM19</fullName>
    </submittedName>
</protein>
<dbReference type="Pfam" id="PF02362">
    <property type="entry name" value="B3"/>
    <property type="match status" value="1"/>
</dbReference>
<evidence type="ECO:0000256" key="3">
    <source>
        <dbReference type="ARBA" id="ARBA00023125"/>
    </source>
</evidence>
<evidence type="ECO:0000313" key="8">
    <source>
        <dbReference type="EMBL" id="RVX23361.1"/>
    </source>
</evidence>
<evidence type="ECO:0000256" key="5">
    <source>
        <dbReference type="ARBA" id="ARBA00023242"/>
    </source>
</evidence>
<dbReference type="Gene3D" id="2.40.330.10">
    <property type="entry name" value="DNA-binding pseudobarrel domain"/>
    <property type="match status" value="2"/>
</dbReference>
<gene>
    <name evidence="8" type="primary">REM19_0</name>
    <name evidence="8" type="ORF">CK203_000241</name>
</gene>
<accession>A0A438KQ80</accession>
<name>A0A438KQ80_VITVI</name>
<dbReference type="InterPro" id="IPR003340">
    <property type="entry name" value="B3_DNA-bd"/>
</dbReference>
<dbReference type="GO" id="GO:0003677">
    <property type="term" value="F:DNA binding"/>
    <property type="evidence" value="ECO:0007669"/>
    <property type="project" value="UniProtKB-KW"/>
</dbReference>
<evidence type="ECO:0000259" key="7">
    <source>
        <dbReference type="PROSITE" id="PS50863"/>
    </source>
</evidence>
<organism evidence="8 9">
    <name type="scientific">Vitis vinifera</name>
    <name type="common">Grape</name>
    <dbReference type="NCBI Taxonomy" id="29760"/>
    <lineage>
        <taxon>Eukaryota</taxon>
        <taxon>Viridiplantae</taxon>
        <taxon>Streptophyta</taxon>
        <taxon>Embryophyta</taxon>
        <taxon>Tracheophyta</taxon>
        <taxon>Spermatophyta</taxon>
        <taxon>Magnoliopsida</taxon>
        <taxon>eudicotyledons</taxon>
        <taxon>Gunneridae</taxon>
        <taxon>Pentapetalae</taxon>
        <taxon>rosids</taxon>
        <taxon>Vitales</taxon>
        <taxon>Vitaceae</taxon>
        <taxon>Viteae</taxon>
        <taxon>Vitis</taxon>
    </lineage>
</organism>
<feature type="region of interest" description="Disordered" evidence="6">
    <location>
        <begin position="122"/>
        <end position="166"/>
    </location>
</feature>
<dbReference type="PROSITE" id="PS50863">
    <property type="entry name" value="B3"/>
    <property type="match status" value="1"/>
</dbReference>
<dbReference type="GO" id="GO:0005634">
    <property type="term" value="C:nucleus"/>
    <property type="evidence" value="ECO:0007669"/>
    <property type="project" value="UniProtKB-SubCell"/>
</dbReference>
<dbReference type="EMBL" id="QGNW01000001">
    <property type="protein sequence ID" value="RVX23361.1"/>
    <property type="molecule type" value="Genomic_DNA"/>
</dbReference>
<proteinExistence type="predicted"/>
<keyword evidence="3" id="KW-0238">DNA-binding</keyword>
<reference evidence="8 9" key="1">
    <citation type="journal article" date="2018" name="PLoS Genet.">
        <title>Population sequencing reveals clonal diversity and ancestral inbreeding in the grapevine cultivar Chardonnay.</title>
        <authorList>
            <person name="Roach M.J."/>
            <person name="Johnson D.L."/>
            <person name="Bohlmann J."/>
            <person name="van Vuuren H.J."/>
            <person name="Jones S.J."/>
            <person name="Pretorius I.S."/>
            <person name="Schmidt S.A."/>
            <person name="Borneman A.R."/>
        </authorList>
    </citation>
    <scope>NUCLEOTIDE SEQUENCE [LARGE SCALE GENOMIC DNA]</scope>
    <source>
        <strain evidence="9">cv. Chardonnay</strain>
        <tissue evidence="8">Leaf</tissue>
    </source>
</reference>
<feature type="compositionally biased region" description="Polar residues" evidence="6">
    <location>
        <begin position="92"/>
        <end position="104"/>
    </location>
</feature>
<keyword evidence="5" id="KW-0539">Nucleus</keyword>
<keyword evidence="4" id="KW-0804">Transcription</keyword>
<evidence type="ECO:0000256" key="6">
    <source>
        <dbReference type="SAM" id="MobiDB-lite"/>
    </source>
</evidence>
<evidence type="ECO:0000256" key="4">
    <source>
        <dbReference type="ARBA" id="ARBA00023163"/>
    </source>
</evidence>
<feature type="region of interest" description="Disordered" evidence="6">
    <location>
        <begin position="82"/>
        <end position="104"/>
    </location>
</feature>
<dbReference type="InterPro" id="IPR015300">
    <property type="entry name" value="DNA-bd_pseudobarrel_sf"/>
</dbReference>
<sequence>MKTTLLRRCQEGSLRSDSLVKKPHFFKIIHPSLLRDGKLGFPKRFVRRYGKNLSKFIFLKTPSGAEWAVQLVKRDDEIEYPSTNATHDEDQPNNNNGLCQCPNSEENGDDVSVEILDDFPASQTAKKNDGFSPSQETRKKRKSSSLPSTEKRRRNPSRKTDNPLKLRSFRQHFQSEGIQASGTHFEKLKTDVDLHLSKYMDGLKFNAKEGGGGMHTTKRCKLSQALAPLAASEEVGALRRAKAFKTKNPFFIVTMQPTYVTRRYKLNIPLRFVKRHFEKNNNTATLLVPAGRTWPVKCSVAKTDVKFSRGWRNFVVDNRLEVGDVCAFEMIKCTGTLLKVVIFRKNEGEGACCSGSSI</sequence>
<dbReference type="PANTHER" id="PTHR31391">
    <property type="entry name" value="B3 DOMAIN-CONTAINING PROTEIN OS11G0197600-RELATED"/>
    <property type="match status" value="1"/>
</dbReference>
<dbReference type="AlphaFoldDB" id="A0A438KQ80"/>
<dbReference type="PANTHER" id="PTHR31391:SF155">
    <property type="entry name" value="B3 DOMAIN-CONTAINING PROTEIN OS11G0197600"/>
    <property type="match status" value="1"/>
</dbReference>
<evidence type="ECO:0000256" key="2">
    <source>
        <dbReference type="ARBA" id="ARBA00023015"/>
    </source>
</evidence>